<dbReference type="AlphaFoldDB" id="A0A1J4N461"/>
<keyword evidence="6" id="KW-1185">Reference proteome</keyword>
<protein>
    <submittedName>
        <fullName evidence="5">Thiopurine S-methyltransferase</fullName>
    </submittedName>
</protein>
<reference evidence="5" key="1">
    <citation type="submission" date="2016-10" db="EMBL/GenBank/DDBJ databases">
        <title>Draft Genome Sequence of Nocardioides luteus Strain BAFB, an Alkane-Degrading Bacterium Isolated from JP-7 Polluted Soil.</title>
        <authorList>
            <person name="Brown L."/>
            <person name="Ruiz O.N."/>
            <person name="Gunasekera T."/>
        </authorList>
    </citation>
    <scope>NUCLEOTIDE SEQUENCE [LARGE SCALE GENOMIC DNA]</scope>
    <source>
        <strain evidence="5">BAFB</strain>
    </source>
</reference>
<keyword evidence="1" id="KW-0597">Phosphoprotein</keyword>
<keyword evidence="3" id="KW-0808">Transferase</keyword>
<dbReference type="RefSeq" id="WP_045547811.1">
    <property type="nucleotide sequence ID" value="NZ_JZDQ02000022.1"/>
</dbReference>
<dbReference type="STRING" id="1844.UG56_016335"/>
<dbReference type="GO" id="GO:0032259">
    <property type="term" value="P:methylation"/>
    <property type="evidence" value="ECO:0007669"/>
    <property type="project" value="UniProtKB-KW"/>
</dbReference>
<organism evidence="5 6">
    <name type="scientific">Nocardioides luteus</name>
    <dbReference type="NCBI Taxonomy" id="1844"/>
    <lineage>
        <taxon>Bacteria</taxon>
        <taxon>Bacillati</taxon>
        <taxon>Actinomycetota</taxon>
        <taxon>Actinomycetes</taxon>
        <taxon>Propionibacteriales</taxon>
        <taxon>Nocardioidaceae</taxon>
        <taxon>Nocardioides</taxon>
    </lineage>
</organism>
<keyword evidence="4" id="KW-0949">S-adenosyl-L-methionine</keyword>
<dbReference type="InterPro" id="IPR008854">
    <property type="entry name" value="TPMT"/>
</dbReference>
<dbReference type="Gene3D" id="3.40.50.150">
    <property type="entry name" value="Vaccinia Virus protein VP39"/>
    <property type="match status" value="1"/>
</dbReference>
<name>A0A1J4N461_9ACTN</name>
<gene>
    <name evidence="5" type="ORF">UG56_016335</name>
</gene>
<evidence type="ECO:0000256" key="2">
    <source>
        <dbReference type="ARBA" id="ARBA00022603"/>
    </source>
</evidence>
<dbReference type="EMBL" id="JZDQ02000022">
    <property type="protein sequence ID" value="OIJ25743.1"/>
    <property type="molecule type" value="Genomic_DNA"/>
</dbReference>
<dbReference type="CDD" id="cd02440">
    <property type="entry name" value="AdoMet_MTases"/>
    <property type="match status" value="1"/>
</dbReference>
<dbReference type="PANTHER" id="PTHR32183">
    <property type="match status" value="1"/>
</dbReference>
<evidence type="ECO:0000256" key="4">
    <source>
        <dbReference type="ARBA" id="ARBA00022691"/>
    </source>
</evidence>
<accession>A0A1J4N461</accession>
<dbReference type="PANTHER" id="PTHR32183:SF6">
    <property type="entry name" value="CYSTEINE SULFINATE DESULFINASE_CYSTEINE DESULFURASE AND RELATED ENZYMES"/>
    <property type="match status" value="1"/>
</dbReference>
<dbReference type="Pfam" id="PF05724">
    <property type="entry name" value="TPMT"/>
    <property type="match status" value="1"/>
</dbReference>
<proteinExistence type="predicted"/>
<dbReference type="SUPFAM" id="SSF53335">
    <property type="entry name" value="S-adenosyl-L-methionine-dependent methyltransferases"/>
    <property type="match status" value="1"/>
</dbReference>
<evidence type="ECO:0000313" key="5">
    <source>
        <dbReference type="EMBL" id="OIJ25743.1"/>
    </source>
</evidence>
<dbReference type="PROSITE" id="PS51585">
    <property type="entry name" value="SAM_MT_TPMT"/>
    <property type="match status" value="1"/>
</dbReference>
<evidence type="ECO:0000256" key="3">
    <source>
        <dbReference type="ARBA" id="ARBA00022679"/>
    </source>
</evidence>
<dbReference type="OrthoDB" id="3825914at2"/>
<dbReference type="GO" id="GO:0008757">
    <property type="term" value="F:S-adenosylmethionine-dependent methyltransferase activity"/>
    <property type="evidence" value="ECO:0007669"/>
    <property type="project" value="InterPro"/>
</dbReference>
<evidence type="ECO:0000313" key="6">
    <source>
        <dbReference type="Proteomes" id="UP000033772"/>
    </source>
</evidence>
<keyword evidence="2" id="KW-0489">Methyltransferase</keyword>
<comment type="caution">
    <text evidence="5">The sequence shown here is derived from an EMBL/GenBank/DDBJ whole genome shotgun (WGS) entry which is preliminary data.</text>
</comment>
<sequence length="201" mass="21618">MTVNDPTDWESAYVRGTTGWDLGAPLAYIEEDVALFGEPGTAFAPGAGRGHDAAGLAAAGWRTTVVDISPTAAAHAAEHYPDLTYVVGDALDVDVVLEATGGPVDLMWDHTFFCALPPAWRGRVGDLARAVVRPGGRVASGIFPVDRPREEAGPPWTYVPEDMTRALGPDFALVHLSEPRRLNPRLPWSHRLGIWQRSSGL</sequence>
<dbReference type="InterPro" id="IPR029063">
    <property type="entry name" value="SAM-dependent_MTases_sf"/>
</dbReference>
<evidence type="ECO:0000256" key="1">
    <source>
        <dbReference type="ARBA" id="ARBA00022553"/>
    </source>
</evidence>
<dbReference type="Proteomes" id="UP000033772">
    <property type="component" value="Unassembled WGS sequence"/>
</dbReference>